<dbReference type="EMBL" id="VBRC01000018">
    <property type="protein sequence ID" value="TLK22194.1"/>
    <property type="molecule type" value="Genomic_DNA"/>
</dbReference>
<evidence type="ECO:0000313" key="4">
    <source>
        <dbReference type="Proteomes" id="UP000536909"/>
    </source>
</evidence>
<dbReference type="Proteomes" id="UP000536909">
    <property type="component" value="Unassembled WGS sequence"/>
</dbReference>
<reference evidence="1 4" key="2">
    <citation type="submission" date="2020-08" db="EMBL/GenBank/DDBJ databases">
        <title>Genomic Encyclopedia of Type Strains, Phase IV (KMG-IV): sequencing the most valuable type-strain genomes for metagenomic binning, comparative biology and taxonomic classification.</title>
        <authorList>
            <person name="Goeker M."/>
        </authorList>
    </citation>
    <scope>NUCLEOTIDE SEQUENCE [LARGE SCALE GENOMIC DNA]</scope>
    <source>
        <strain evidence="1 4">DSM 105434</strain>
    </source>
</reference>
<evidence type="ECO:0000313" key="3">
    <source>
        <dbReference type="Proteomes" id="UP000308000"/>
    </source>
</evidence>
<dbReference type="Proteomes" id="UP000308000">
    <property type="component" value="Unassembled WGS sequence"/>
</dbReference>
<reference evidence="2 3" key="1">
    <citation type="submission" date="2019-04" db="EMBL/GenBank/DDBJ databases">
        <title>Deinococcus metalilatus MA1002 mutant No.5.</title>
        <authorList>
            <person name="Park W."/>
            <person name="Park C."/>
        </authorList>
    </citation>
    <scope>NUCLEOTIDE SEQUENCE [LARGE SCALE GENOMIC DNA]</scope>
    <source>
        <strain evidence="2 3">MA1002-m5</strain>
    </source>
</reference>
<dbReference type="RefSeq" id="WP_129118865.1">
    <property type="nucleotide sequence ID" value="NZ_BSUI01000010.1"/>
</dbReference>
<sequence>MGQRSVVYGYINARSNADIEVNLQALARFPFDELYPFRNNFWVESAPKYQYPSIFFGGTYKEIEGDWPIWLWKFTQLLSTLEATEANVTLDCWLGRFSWRLEPRWLVEGGSVGDLDTMTGQQWIIVEAPENESELEDLYDEDRTLSVERRQQRT</sequence>
<dbReference type="AlphaFoldDB" id="A0AAJ5JXH5"/>
<dbReference type="EMBL" id="JACHFV010000006">
    <property type="protein sequence ID" value="MBB5295241.1"/>
    <property type="molecule type" value="Genomic_DNA"/>
</dbReference>
<protein>
    <submittedName>
        <fullName evidence="2">Uncharacterized protein</fullName>
    </submittedName>
</protein>
<keyword evidence="4" id="KW-1185">Reference proteome</keyword>
<proteinExistence type="predicted"/>
<comment type="caution">
    <text evidence="2">The sequence shown here is derived from an EMBL/GenBank/DDBJ whole genome shotgun (WGS) entry which is preliminary data.</text>
</comment>
<organism evidence="2 3">
    <name type="scientific">Deinococcus metallilatus</name>
    <dbReference type="NCBI Taxonomy" id="1211322"/>
    <lineage>
        <taxon>Bacteria</taxon>
        <taxon>Thermotogati</taxon>
        <taxon>Deinococcota</taxon>
        <taxon>Deinococci</taxon>
        <taxon>Deinococcales</taxon>
        <taxon>Deinococcaceae</taxon>
        <taxon>Deinococcus</taxon>
    </lineage>
</organism>
<accession>A0AAJ5JXH5</accession>
<evidence type="ECO:0000313" key="2">
    <source>
        <dbReference type="EMBL" id="TLK22194.1"/>
    </source>
</evidence>
<evidence type="ECO:0000313" key="1">
    <source>
        <dbReference type="EMBL" id="MBB5295241.1"/>
    </source>
</evidence>
<name>A0AAJ5JXH5_9DEIO</name>
<gene>
    <name evidence="2" type="ORF">FCS05_18265</name>
    <name evidence="1" type="ORF">HNQ10_002067</name>
</gene>